<proteinExistence type="predicted"/>
<comment type="caution">
    <text evidence="1">The sequence shown here is derived from an EMBL/GenBank/DDBJ whole genome shotgun (WGS) entry which is preliminary data.</text>
</comment>
<reference evidence="1" key="1">
    <citation type="journal article" date="2014" name="Front. Microbiol.">
        <title>High frequency of phylogenetically diverse reductive dehalogenase-homologous genes in deep subseafloor sedimentary metagenomes.</title>
        <authorList>
            <person name="Kawai M."/>
            <person name="Futagami T."/>
            <person name="Toyoda A."/>
            <person name="Takaki Y."/>
            <person name="Nishi S."/>
            <person name="Hori S."/>
            <person name="Arai W."/>
            <person name="Tsubouchi T."/>
            <person name="Morono Y."/>
            <person name="Uchiyama I."/>
            <person name="Ito T."/>
            <person name="Fujiyama A."/>
            <person name="Inagaki F."/>
            <person name="Takami H."/>
        </authorList>
    </citation>
    <scope>NUCLEOTIDE SEQUENCE</scope>
    <source>
        <strain evidence="1">Expedition CK06-06</strain>
    </source>
</reference>
<name>X1E484_9ZZZZ</name>
<dbReference type="AlphaFoldDB" id="X1E484"/>
<accession>X1E484</accession>
<feature type="non-terminal residue" evidence="1">
    <location>
        <position position="30"/>
    </location>
</feature>
<evidence type="ECO:0000313" key="1">
    <source>
        <dbReference type="EMBL" id="GAH28071.1"/>
    </source>
</evidence>
<protein>
    <submittedName>
        <fullName evidence="1">Uncharacterized protein</fullName>
    </submittedName>
</protein>
<gene>
    <name evidence="1" type="ORF">S01H4_65698</name>
</gene>
<sequence>MSVEHCFIAGQTHRSLATKLLGCKKLGVLK</sequence>
<organism evidence="1">
    <name type="scientific">marine sediment metagenome</name>
    <dbReference type="NCBI Taxonomy" id="412755"/>
    <lineage>
        <taxon>unclassified sequences</taxon>
        <taxon>metagenomes</taxon>
        <taxon>ecological metagenomes</taxon>
    </lineage>
</organism>
<dbReference type="EMBL" id="BART01040307">
    <property type="protein sequence ID" value="GAH28071.1"/>
    <property type="molecule type" value="Genomic_DNA"/>
</dbReference>